<evidence type="ECO:0000256" key="11">
    <source>
        <dbReference type="RuleBase" id="RU363032"/>
    </source>
</evidence>
<dbReference type="EMBL" id="LYOZ01000035">
    <property type="protein sequence ID" value="OCH97510.1"/>
    <property type="molecule type" value="Genomic_DNA"/>
</dbReference>
<dbReference type="Proteomes" id="UP000054715">
    <property type="component" value="Unassembled WGS sequence"/>
</dbReference>
<dbReference type="OrthoDB" id="9785347at2"/>
<dbReference type="AlphaFoldDB" id="A0A0W0UJP8"/>
<proteinExistence type="inferred from homology"/>
<gene>
    <name evidence="13" type="primary">ugpA</name>
    <name evidence="14" type="ORF">A8135_14380</name>
    <name evidence="13" type="ORF">Ljam_2299</name>
</gene>
<dbReference type="Pfam" id="PF00528">
    <property type="entry name" value="BPD_transp_1"/>
    <property type="match status" value="1"/>
</dbReference>
<dbReference type="NCBIfam" id="NF007852">
    <property type="entry name" value="PRK10561.1"/>
    <property type="match status" value="1"/>
</dbReference>
<feature type="transmembrane region" description="Helical" evidence="11">
    <location>
        <begin position="68"/>
        <end position="94"/>
    </location>
</feature>
<dbReference type="GO" id="GO:0055085">
    <property type="term" value="P:transmembrane transport"/>
    <property type="evidence" value="ECO:0007669"/>
    <property type="project" value="InterPro"/>
</dbReference>
<evidence type="ECO:0000256" key="3">
    <source>
        <dbReference type="ARBA" id="ARBA00011557"/>
    </source>
</evidence>
<dbReference type="SUPFAM" id="SSF161098">
    <property type="entry name" value="MetI-like"/>
    <property type="match status" value="1"/>
</dbReference>
<feature type="transmembrane region" description="Helical" evidence="11">
    <location>
        <begin position="203"/>
        <end position="225"/>
    </location>
</feature>
<dbReference type="InterPro" id="IPR000515">
    <property type="entry name" value="MetI-like"/>
</dbReference>
<evidence type="ECO:0000313" key="13">
    <source>
        <dbReference type="EMBL" id="KTD08104.1"/>
    </source>
</evidence>
<evidence type="ECO:0000256" key="9">
    <source>
        <dbReference type="ARBA" id="ARBA00023136"/>
    </source>
</evidence>
<reference evidence="14 16" key="2">
    <citation type="submission" date="2016-05" db="EMBL/GenBank/DDBJ databases">
        <authorList>
            <person name="Prochazka B."/>
            <person name="Indra A."/>
            <person name="Hasenberger P."/>
            <person name="Blaschitz M."/>
            <person name="Wagner L."/>
            <person name="Wewalka G."/>
            <person name="Sorschag S."/>
            <person name="Schmid D."/>
            <person name="Ruppitsch W."/>
        </authorList>
    </citation>
    <scope>NUCLEOTIDE SEQUENCE [LARGE SCALE GENOMIC DNA]</scope>
    <source>
        <strain evidence="14 16">974010_12</strain>
    </source>
</reference>
<feature type="transmembrane region" description="Helical" evidence="11">
    <location>
        <begin position="265"/>
        <end position="285"/>
    </location>
</feature>
<reference evidence="13 15" key="1">
    <citation type="submission" date="2015-11" db="EMBL/GenBank/DDBJ databases">
        <title>Genomic analysis of 38 Legionella species identifies large and diverse effector repertoires.</title>
        <authorList>
            <person name="Burstein D."/>
            <person name="Amaro F."/>
            <person name="Zusman T."/>
            <person name="Lifshitz Z."/>
            <person name="Cohen O."/>
            <person name="Gilbert J.A."/>
            <person name="Pupko T."/>
            <person name="Shuman H.A."/>
            <person name="Segal G."/>
        </authorList>
    </citation>
    <scope>NUCLEOTIDE SEQUENCE [LARGE SCALE GENOMIC DNA]</scope>
    <source>
        <strain evidence="13 15">JA-26-G1-E2</strain>
    </source>
</reference>
<comment type="caution">
    <text evidence="13">The sequence shown here is derived from an EMBL/GenBank/DDBJ whole genome shotgun (WGS) entry which is preliminary data.</text>
</comment>
<dbReference type="PROSITE" id="PS50928">
    <property type="entry name" value="ABC_TM1"/>
    <property type="match status" value="1"/>
</dbReference>
<organism evidence="13 15">
    <name type="scientific">Legionella jamestowniensis</name>
    <dbReference type="NCBI Taxonomy" id="455"/>
    <lineage>
        <taxon>Bacteria</taxon>
        <taxon>Pseudomonadati</taxon>
        <taxon>Pseudomonadota</taxon>
        <taxon>Gammaproteobacteria</taxon>
        <taxon>Legionellales</taxon>
        <taxon>Legionellaceae</taxon>
        <taxon>Legionella</taxon>
    </lineage>
</organism>
<evidence type="ECO:0000259" key="12">
    <source>
        <dbReference type="PROSITE" id="PS50928"/>
    </source>
</evidence>
<name>A0A0W0UJP8_9GAMM</name>
<evidence type="ECO:0000256" key="1">
    <source>
        <dbReference type="ARBA" id="ARBA00004429"/>
    </source>
</evidence>
<evidence type="ECO:0000256" key="8">
    <source>
        <dbReference type="ARBA" id="ARBA00022989"/>
    </source>
</evidence>
<evidence type="ECO:0000313" key="14">
    <source>
        <dbReference type="EMBL" id="OCH97510.1"/>
    </source>
</evidence>
<dbReference type="CDD" id="cd06261">
    <property type="entry name" value="TM_PBP2"/>
    <property type="match status" value="1"/>
</dbReference>
<dbReference type="PANTHER" id="PTHR43227">
    <property type="entry name" value="BLL4140 PROTEIN"/>
    <property type="match status" value="1"/>
</dbReference>
<dbReference type="Gene3D" id="1.10.3720.10">
    <property type="entry name" value="MetI-like"/>
    <property type="match status" value="1"/>
</dbReference>
<dbReference type="STRING" id="455.Ljam_2299"/>
<keyword evidence="16" id="KW-1185">Reference proteome</keyword>
<dbReference type="RefSeq" id="WP_058450161.1">
    <property type="nucleotide sequence ID" value="NZ_CAAAJF010000017.1"/>
</dbReference>
<keyword evidence="6" id="KW-0997">Cell inner membrane</keyword>
<evidence type="ECO:0000313" key="16">
    <source>
        <dbReference type="Proteomes" id="UP000093336"/>
    </source>
</evidence>
<feature type="domain" description="ABC transmembrane type-1" evidence="12">
    <location>
        <begin position="69"/>
        <end position="281"/>
    </location>
</feature>
<keyword evidence="9 11" id="KW-0472">Membrane</keyword>
<keyword evidence="7 11" id="KW-0812">Transmembrane</keyword>
<protein>
    <recommendedName>
        <fullName evidence="10">sn-glycerol-3-phosphate transport system permease protein UgpA</fullName>
    </recommendedName>
</protein>
<dbReference type="Proteomes" id="UP000093336">
    <property type="component" value="Unassembled WGS sequence"/>
</dbReference>
<evidence type="ECO:0000256" key="6">
    <source>
        <dbReference type="ARBA" id="ARBA00022519"/>
    </source>
</evidence>
<keyword evidence="8 11" id="KW-1133">Transmembrane helix</keyword>
<dbReference type="EMBL" id="LNYG01000013">
    <property type="protein sequence ID" value="KTD08104.1"/>
    <property type="molecule type" value="Genomic_DNA"/>
</dbReference>
<comment type="subcellular location">
    <subcellularLocation>
        <location evidence="1">Cell inner membrane</location>
        <topology evidence="1">Multi-pass membrane protein</topology>
    </subcellularLocation>
    <subcellularLocation>
        <location evidence="11">Cell membrane</location>
        <topology evidence="11">Multi-pass membrane protein</topology>
    </subcellularLocation>
</comment>
<evidence type="ECO:0000256" key="7">
    <source>
        <dbReference type="ARBA" id="ARBA00022692"/>
    </source>
</evidence>
<dbReference type="InterPro" id="IPR035906">
    <property type="entry name" value="MetI-like_sf"/>
</dbReference>
<dbReference type="InterPro" id="IPR050809">
    <property type="entry name" value="UgpAE/MalFG_permease"/>
</dbReference>
<evidence type="ECO:0000256" key="2">
    <source>
        <dbReference type="ARBA" id="ARBA00008852"/>
    </source>
</evidence>
<feature type="transmembrane region" description="Helical" evidence="11">
    <location>
        <begin position="106"/>
        <end position="126"/>
    </location>
</feature>
<comment type="similarity">
    <text evidence="2">Belongs to the binding-protein-dependent transport system permease family. UgpAE subfamily.</text>
</comment>
<keyword evidence="4 11" id="KW-0813">Transport</keyword>
<dbReference type="GO" id="GO:0005886">
    <property type="term" value="C:plasma membrane"/>
    <property type="evidence" value="ECO:0007669"/>
    <property type="project" value="UniProtKB-SubCell"/>
</dbReference>
<dbReference type="PATRIC" id="fig|455.5.peg.2419"/>
<evidence type="ECO:0000256" key="5">
    <source>
        <dbReference type="ARBA" id="ARBA00022475"/>
    </source>
</evidence>
<sequence length="292" mass="32867">MANYTQYKKLALILILPQLLVTVLFFIWPALSAVIQAFFFSDAFGINSRFAGLTNFFDLIKDPGYLQAVYVTFLIAFFVTLLTMGLGLFLAVLVHARQKSQGVYKALFLWPYAVAPAIAAILWRFLCQPAIGWLTHALQHFGIAFNYLTNAKQALLVVILAASWQQLSYNFLFFFAALKAIPSSLIDAAIIDGASGWRRFWQIIFPLLSPTSFFLLIMNLIYAFFDTFGIIDVMTNGGPNNSTTTLVYKVYKDGFVGLDPGSSSAQSVMLMFMVIVLTLVQFRYLEKKVHYE</sequence>
<comment type="subunit">
    <text evidence="3">The complex is composed of two ATP-binding proteins (UgpC), two transmembrane proteins (UgpA and UgpE) and a solute-binding protein (UgpB).</text>
</comment>
<keyword evidence="5" id="KW-1003">Cell membrane</keyword>
<evidence type="ECO:0000313" key="15">
    <source>
        <dbReference type="Proteomes" id="UP000054715"/>
    </source>
</evidence>
<dbReference type="PANTHER" id="PTHR43227:SF9">
    <property type="entry name" value="SN-GLYCEROL-3-PHOSPHATE TRANSPORT SYSTEM PERMEASE PROTEIN UGPA"/>
    <property type="match status" value="1"/>
</dbReference>
<accession>A0A0W0UJP8</accession>
<evidence type="ECO:0000256" key="4">
    <source>
        <dbReference type="ARBA" id="ARBA00022448"/>
    </source>
</evidence>
<evidence type="ECO:0000256" key="10">
    <source>
        <dbReference type="ARBA" id="ARBA00040780"/>
    </source>
</evidence>